<dbReference type="PANTHER" id="PTHR31672">
    <property type="entry name" value="BNACNNG10540D PROTEIN"/>
    <property type="match status" value="1"/>
</dbReference>
<evidence type="ECO:0000313" key="2">
    <source>
        <dbReference type="EMBL" id="GJS69850.1"/>
    </source>
</evidence>
<organism evidence="2 3">
    <name type="scientific">Tanacetum coccineum</name>
    <dbReference type="NCBI Taxonomy" id="301880"/>
    <lineage>
        <taxon>Eukaryota</taxon>
        <taxon>Viridiplantae</taxon>
        <taxon>Streptophyta</taxon>
        <taxon>Embryophyta</taxon>
        <taxon>Tracheophyta</taxon>
        <taxon>Spermatophyta</taxon>
        <taxon>Magnoliopsida</taxon>
        <taxon>eudicotyledons</taxon>
        <taxon>Gunneridae</taxon>
        <taxon>Pentapetalae</taxon>
        <taxon>asterids</taxon>
        <taxon>campanulids</taxon>
        <taxon>Asterales</taxon>
        <taxon>Asteraceae</taxon>
        <taxon>Asteroideae</taxon>
        <taxon>Anthemideae</taxon>
        <taxon>Anthemidinae</taxon>
        <taxon>Tanacetum</taxon>
    </lineage>
</organism>
<comment type="caution">
    <text evidence="2">The sequence shown here is derived from an EMBL/GenBank/DDBJ whole genome shotgun (WGS) entry which is preliminary data.</text>
</comment>
<reference evidence="2" key="1">
    <citation type="journal article" date="2022" name="Int. J. Mol. Sci.">
        <title>Draft Genome of Tanacetum Coccineum: Genomic Comparison of Closely Related Tanacetum-Family Plants.</title>
        <authorList>
            <person name="Yamashiro T."/>
            <person name="Shiraishi A."/>
            <person name="Nakayama K."/>
            <person name="Satake H."/>
        </authorList>
    </citation>
    <scope>NUCLEOTIDE SEQUENCE</scope>
</reference>
<proteinExistence type="predicted"/>
<feature type="domain" description="F-box associated beta-propeller type 1" evidence="1">
    <location>
        <begin position="3"/>
        <end position="165"/>
    </location>
</feature>
<dbReference type="EMBL" id="BQNB010009892">
    <property type="protein sequence ID" value="GJS69850.1"/>
    <property type="molecule type" value="Genomic_DNA"/>
</dbReference>
<dbReference type="PANTHER" id="PTHR31672:SF10">
    <property type="entry name" value="F-BOX DOMAIN-CONTAINING PROTEIN"/>
    <property type="match status" value="1"/>
</dbReference>
<keyword evidence="3" id="KW-1185">Reference proteome</keyword>
<dbReference type="InterPro" id="IPR050796">
    <property type="entry name" value="SCF_F-box_component"/>
</dbReference>
<dbReference type="InterPro" id="IPR017451">
    <property type="entry name" value="F-box-assoc_interact_dom"/>
</dbReference>
<dbReference type="Pfam" id="PF07734">
    <property type="entry name" value="FBA_1"/>
    <property type="match status" value="1"/>
</dbReference>
<reference evidence="2" key="2">
    <citation type="submission" date="2022-01" db="EMBL/GenBank/DDBJ databases">
        <authorList>
            <person name="Yamashiro T."/>
            <person name="Shiraishi A."/>
            <person name="Satake H."/>
            <person name="Nakayama K."/>
        </authorList>
    </citation>
    <scope>NUCLEOTIDE SEQUENCE</scope>
</reference>
<sequence length="254" mass="28588">MMAVIWNPSIWKSVSIVIPNVSHYPGYTVIGFGVCPDDTSDPTLVKINVNKIKIPYTWVVEVFTLSTRVWKTVYRGTPFKSCDFRWHHVFIDGIIYWNTVSSYEGLWSNYVISFDLATEKFGEGSLSERLLSTNDLGVAKVNESLGLLEYYIEGEIWVCGVWTKKDGVNKPFTRIYTVKVDGKSGLNNVLGFRNNGEVVLGMEDDNDIGYAVDVYEPSSGHINGVGLNGKYDGFSVRSYMETLLLLHESNSIIH</sequence>
<evidence type="ECO:0000259" key="1">
    <source>
        <dbReference type="Pfam" id="PF07734"/>
    </source>
</evidence>
<protein>
    <submittedName>
        <fullName evidence="2">F-box domain containing protein</fullName>
    </submittedName>
</protein>
<evidence type="ECO:0000313" key="3">
    <source>
        <dbReference type="Proteomes" id="UP001151760"/>
    </source>
</evidence>
<dbReference type="NCBIfam" id="TIGR01640">
    <property type="entry name" value="F_box_assoc_1"/>
    <property type="match status" value="1"/>
</dbReference>
<dbReference type="InterPro" id="IPR006527">
    <property type="entry name" value="F-box-assoc_dom_typ1"/>
</dbReference>
<dbReference type="Proteomes" id="UP001151760">
    <property type="component" value="Unassembled WGS sequence"/>
</dbReference>
<accession>A0ABQ4XYH7</accession>
<name>A0ABQ4XYH7_9ASTR</name>
<gene>
    <name evidence="2" type="ORF">Tco_0702691</name>
</gene>